<proteinExistence type="predicted"/>
<dbReference type="RefSeq" id="WP_093073560.1">
    <property type="nucleotide sequence ID" value="NZ_BJVE01000038.1"/>
</dbReference>
<name>A0A1H9V8D1_9BACI</name>
<dbReference type="AlphaFoldDB" id="A0A1H9V8D1"/>
<dbReference type="Proteomes" id="UP000199318">
    <property type="component" value="Unassembled WGS sequence"/>
</dbReference>
<dbReference type="Pfam" id="PF03413">
    <property type="entry name" value="PepSY"/>
    <property type="match status" value="1"/>
</dbReference>
<evidence type="ECO:0000313" key="2">
    <source>
        <dbReference type="EMBL" id="SES17819.1"/>
    </source>
</evidence>
<feature type="domain" description="PepSY" evidence="1">
    <location>
        <begin position="30"/>
        <end position="101"/>
    </location>
</feature>
<dbReference type="STRING" id="1464123.SAMN05444126_11863"/>
<protein>
    <submittedName>
        <fullName evidence="2">Predicted small secreted protein</fullName>
    </submittedName>
</protein>
<sequence length="109" mass="11823">MSWKGFVAGLGAGVALTVLAKSQLEKSESPLSAEKALKVVKKKASQIGEVEGSWVHMMTEEYETDHLVYHVYRGGITIAEESGKIAAYEFLVDSSTGTVLEFKKQEDAA</sequence>
<accession>A0A1H9V8D1</accession>
<gene>
    <name evidence="2" type="ORF">SAMN05444126_11863</name>
</gene>
<organism evidence="2 3">
    <name type="scientific">Salisediminibacterium halotolerans</name>
    <dbReference type="NCBI Taxonomy" id="517425"/>
    <lineage>
        <taxon>Bacteria</taxon>
        <taxon>Bacillati</taxon>
        <taxon>Bacillota</taxon>
        <taxon>Bacilli</taxon>
        <taxon>Bacillales</taxon>
        <taxon>Bacillaceae</taxon>
        <taxon>Salisediminibacterium</taxon>
    </lineage>
</organism>
<evidence type="ECO:0000313" key="3">
    <source>
        <dbReference type="Proteomes" id="UP000199318"/>
    </source>
</evidence>
<comment type="caution">
    <text evidence="2">The sequence shown here is derived from an EMBL/GenBank/DDBJ whole genome shotgun (WGS) entry which is preliminary data.</text>
</comment>
<dbReference type="EMBL" id="FOGV01000018">
    <property type="protein sequence ID" value="SES17819.1"/>
    <property type="molecule type" value="Genomic_DNA"/>
</dbReference>
<keyword evidence="3" id="KW-1185">Reference proteome</keyword>
<dbReference type="OrthoDB" id="2989832at2"/>
<evidence type="ECO:0000259" key="1">
    <source>
        <dbReference type="Pfam" id="PF03413"/>
    </source>
</evidence>
<reference evidence="3" key="1">
    <citation type="submission" date="2016-10" db="EMBL/GenBank/DDBJ databases">
        <authorList>
            <person name="de Groot N.N."/>
        </authorList>
    </citation>
    <scope>NUCLEOTIDE SEQUENCE [LARGE SCALE GENOMIC DNA]</scope>
    <source>
        <strain evidence="3">10nlg</strain>
    </source>
</reference>
<dbReference type="InterPro" id="IPR025711">
    <property type="entry name" value="PepSY"/>
</dbReference>